<dbReference type="OrthoDB" id="5065247at2759"/>
<dbReference type="EMBL" id="JADFTT010000296">
    <property type="protein sequence ID" value="KAG5763611.1"/>
    <property type="molecule type" value="Genomic_DNA"/>
</dbReference>
<gene>
    <name evidence="2" type="ORF">H9Q72_008292</name>
</gene>
<dbReference type="Proteomes" id="UP000750502">
    <property type="component" value="Unassembled WGS sequence"/>
</dbReference>
<evidence type="ECO:0008006" key="4">
    <source>
        <dbReference type="Google" id="ProtNLM"/>
    </source>
</evidence>
<proteinExistence type="predicted"/>
<dbReference type="Pfam" id="PF12013">
    <property type="entry name" value="OrsD"/>
    <property type="match status" value="1"/>
</dbReference>
<accession>A0A9P7HN55</accession>
<reference evidence="2" key="2">
    <citation type="submission" date="2020-10" db="EMBL/GenBank/DDBJ databases">
        <authorList>
            <person name="Peck L.D."/>
            <person name="Nowell R.W."/>
            <person name="Flood J."/>
            <person name="Ryan M.J."/>
            <person name="Barraclough T.G."/>
        </authorList>
    </citation>
    <scope>NUCLEOTIDE SEQUENCE</scope>
    <source>
        <strain evidence="2">IMI 127659i</strain>
    </source>
</reference>
<evidence type="ECO:0000256" key="1">
    <source>
        <dbReference type="SAM" id="MobiDB-lite"/>
    </source>
</evidence>
<protein>
    <recommendedName>
        <fullName evidence="4">C2H2-type domain-containing protein</fullName>
    </recommendedName>
</protein>
<dbReference type="AlphaFoldDB" id="A0A9P7HN55"/>
<feature type="region of interest" description="Disordered" evidence="1">
    <location>
        <begin position="245"/>
        <end position="264"/>
    </location>
</feature>
<reference evidence="2" key="1">
    <citation type="journal article" date="2020" name="bioRxiv">
        <title>Historical genomics reveals the evolutionary mechanisms behind multiple outbreaks of the host-specific coffee wilt pathogen Fusarium xylarioides.</title>
        <authorList>
            <person name="Peck D."/>
            <person name="Nowell R.W."/>
            <person name="Flood J."/>
            <person name="Ryan M.J."/>
            <person name="Barraclough T.G."/>
        </authorList>
    </citation>
    <scope>NUCLEOTIDE SEQUENCE</scope>
    <source>
        <strain evidence="2">IMI 127659i</strain>
    </source>
</reference>
<keyword evidence="3" id="KW-1185">Reference proteome</keyword>
<comment type="caution">
    <text evidence="2">The sequence shown here is derived from an EMBL/GenBank/DDBJ whole genome shotgun (WGS) entry which is preliminary data.</text>
</comment>
<organism evidence="2 3">
    <name type="scientific">Fusarium xylarioides</name>
    <dbReference type="NCBI Taxonomy" id="221167"/>
    <lineage>
        <taxon>Eukaryota</taxon>
        <taxon>Fungi</taxon>
        <taxon>Dikarya</taxon>
        <taxon>Ascomycota</taxon>
        <taxon>Pezizomycotina</taxon>
        <taxon>Sordariomycetes</taxon>
        <taxon>Hypocreomycetidae</taxon>
        <taxon>Hypocreales</taxon>
        <taxon>Nectriaceae</taxon>
        <taxon>Fusarium</taxon>
        <taxon>Fusarium fujikuroi species complex</taxon>
    </lineage>
</organism>
<evidence type="ECO:0000313" key="3">
    <source>
        <dbReference type="Proteomes" id="UP000750502"/>
    </source>
</evidence>
<name>A0A9P7HN55_9HYPO</name>
<sequence>MLEQLNSLGLYLNQPEPAMLCIHCKFALKADGDRVSRHLGERHGISKLARRGLNAFIHTLRLPDPETLPVRSDGSSPHPHLRILQGAACRYCGLRSTSLKVLSQHMNKAHPRLIQYSKRYSHPNSHWLQGHILDQLSLQTWTIGNIERSWTVHLYNRQPYSSHTAATLYQAPEAVQVFAKDLYAREQQYLSQEATQQPTKLTTNTTDLALVTNWMRRTGWEATFCDTQRDLLISTPFQPFHWLSPTSPPMTGTSSPTEWTALPY</sequence>
<evidence type="ECO:0000313" key="2">
    <source>
        <dbReference type="EMBL" id="KAG5763611.1"/>
    </source>
</evidence>
<dbReference type="InterPro" id="IPR022698">
    <property type="entry name" value="OrsD"/>
</dbReference>